<keyword evidence="3" id="KW-0456">Lyase</keyword>
<name>A0A2A9D1Q9_9MICO</name>
<accession>A0A2A9D1Q9</accession>
<evidence type="ECO:0000313" key="3">
    <source>
        <dbReference type="EMBL" id="PFG19882.1"/>
    </source>
</evidence>
<protein>
    <submittedName>
        <fullName evidence="3">Parallel beta helix pectate lyase-like protein</fullName>
    </submittedName>
</protein>
<dbReference type="GO" id="GO:0016829">
    <property type="term" value="F:lyase activity"/>
    <property type="evidence" value="ECO:0007669"/>
    <property type="project" value="UniProtKB-KW"/>
</dbReference>
<dbReference type="RefSeq" id="WP_098468942.1">
    <property type="nucleotide sequence ID" value="NZ_PDJD01000001.1"/>
</dbReference>
<dbReference type="InterPro" id="IPR039448">
    <property type="entry name" value="Beta_helix"/>
</dbReference>
<dbReference type="EMBL" id="PDJD01000001">
    <property type="protein sequence ID" value="PFG19882.1"/>
    <property type="molecule type" value="Genomic_DNA"/>
</dbReference>
<gene>
    <name evidence="3" type="ORF">ATL40_1458</name>
</gene>
<feature type="compositionally biased region" description="Basic and acidic residues" evidence="1">
    <location>
        <begin position="85"/>
        <end position="97"/>
    </location>
</feature>
<evidence type="ECO:0000313" key="4">
    <source>
        <dbReference type="Proteomes" id="UP000224915"/>
    </source>
</evidence>
<proteinExistence type="predicted"/>
<sequence>MTYFPWNSFALTDVEGRRPLASQVVSIADYETGEPVTPLDAGMQPTTLVTGPMGQVGKFWTEDHDAITLTAGGVEHWLIHPTRMRKGEKGDQGDRGEPGPYGGTVVTDPQVASYVAGMSETAVALNHTFLSKTASRTLVVEDFFVDGDSDNETWQRAVDAAIATGGHCTIQGTKPLYVLEHEIDIRGLDTVLIIGLGWRGTTFMGDGEHYWEDNTQGLRAAFHVPPGPGANVTGVVFRALRFEGGLNTTLSGFVREPDKITPGSYDHGAIRAAVELNGNLVPNESTNPTIRGVYVVDCEMYALPMLPLHFRGVSESGMIDCRLERNRDPGWLFCQGVRVTGNTIRWSQDNGISLSRGCTQFVIANNDVYGSYFGGIHVAGFGGDAGPSYGVVVGNTIRHSAMYGISAEKAPVAMVITGNVIDGVNQGAPGTSWETDSLSNRYGSGILVAGDHETGAIAKAVAVTGNTVIRADRVGICYFLTEDLTITGNTIMDSGVATLPVSGEAVPLSPVRNIGIGMASGYQSAATHTVVTNNNIVDRREIPLMFYGIHDGDVADTERWGNTVVGAQVRYVETWRAKDQLDVGSSEATAPVLSIHSASGIYRQITSYEDGELRGRLRWAASSNFEVVTVDNAGVETAAVTVARLTAQARFAAPPRLPSYTTANLPSSSTMGAGAMLFDTTRGKVLVSNGSAWRNLDGTAP</sequence>
<dbReference type="InterPro" id="IPR006626">
    <property type="entry name" value="PbH1"/>
</dbReference>
<dbReference type="Gene3D" id="2.160.20.10">
    <property type="entry name" value="Single-stranded right-handed beta-helix, Pectin lyase-like"/>
    <property type="match status" value="2"/>
</dbReference>
<dbReference type="AlphaFoldDB" id="A0A2A9D1Q9"/>
<keyword evidence="4" id="KW-1185">Reference proteome</keyword>
<dbReference type="InterPro" id="IPR012334">
    <property type="entry name" value="Pectin_lyas_fold"/>
</dbReference>
<organism evidence="3 4">
    <name type="scientific">Serinibacter salmoneus</name>
    <dbReference type="NCBI Taxonomy" id="556530"/>
    <lineage>
        <taxon>Bacteria</taxon>
        <taxon>Bacillati</taxon>
        <taxon>Actinomycetota</taxon>
        <taxon>Actinomycetes</taxon>
        <taxon>Micrococcales</taxon>
        <taxon>Beutenbergiaceae</taxon>
        <taxon>Serinibacter</taxon>
    </lineage>
</organism>
<dbReference type="InterPro" id="IPR011050">
    <property type="entry name" value="Pectin_lyase_fold/virulence"/>
</dbReference>
<comment type="caution">
    <text evidence="3">The sequence shown here is derived from an EMBL/GenBank/DDBJ whole genome shotgun (WGS) entry which is preliminary data.</text>
</comment>
<feature type="region of interest" description="Disordered" evidence="1">
    <location>
        <begin position="83"/>
        <end position="105"/>
    </location>
</feature>
<evidence type="ECO:0000256" key="1">
    <source>
        <dbReference type="SAM" id="MobiDB-lite"/>
    </source>
</evidence>
<dbReference type="OrthoDB" id="9801455at2"/>
<dbReference type="SUPFAM" id="SSF51126">
    <property type="entry name" value="Pectin lyase-like"/>
    <property type="match status" value="1"/>
</dbReference>
<reference evidence="3 4" key="1">
    <citation type="submission" date="2017-10" db="EMBL/GenBank/DDBJ databases">
        <title>Sequencing the genomes of 1000 actinobacteria strains.</title>
        <authorList>
            <person name="Klenk H.-P."/>
        </authorList>
    </citation>
    <scope>NUCLEOTIDE SEQUENCE [LARGE SCALE GENOMIC DNA]</scope>
    <source>
        <strain evidence="3 4">DSM 21801</strain>
    </source>
</reference>
<evidence type="ECO:0000259" key="2">
    <source>
        <dbReference type="Pfam" id="PF13229"/>
    </source>
</evidence>
<feature type="domain" description="Right handed beta helix" evidence="2">
    <location>
        <begin position="285"/>
        <end position="382"/>
    </location>
</feature>
<dbReference type="SMART" id="SM00710">
    <property type="entry name" value="PbH1"/>
    <property type="match status" value="7"/>
</dbReference>
<dbReference type="Proteomes" id="UP000224915">
    <property type="component" value="Unassembled WGS sequence"/>
</dbReference>
<dbReference type="Pfam" id="PF13229">
    <property type="entry name" value="Beta_helix"/>
    <property type="match status" value="1"/>
</dbReference>